<dbReference type="AlphaFoldDB" id="M1BFQ0"/>
<evidence type="ECO:0000313" key="1">
    <source>
        <dbReference type="EnsemblPlants" id="PGSC0003DMT400044166"/>
    </source>
</evidence>
<keyword evidence="2" id="KW-1185">Reference proteome</keyword>
<evidence type="ECO:0000313" key="2">
    <source>
        <dbReference type="Proteomes" id="UP000011115"/>
    </source>
</evidence>
<dbReference type="OrthoDB" id="411785at2759"/>
<dbReference type="EnsemblPlants" id="PGSC0003DMT400044166">
    <property type="protein sequence ID" value="PGSC0003DMT400044166"/>
    <property type="gene ID" value="PGSC0003DMG400017145"/>
</dbReference>
<organism evidence="1 2">
    <name type="scientific">Solanum tuberosum</name>
    <name type="common">Potato</name>
    <dbReference type="NCBI Taxonomy" id="4113"/>
    <lineage>
        <taxon>Eukaryota</taxon>
        <taxon>Viridiplantae</taxon>
        <taxon>Streptophyta</taxon>
        <taxon>Embryophyta</taxon>
        <taxon>Tracheophyta</taxon>
        <taxon>Spermatophyta</taxon>
        <taxon>Magnoliopsida</taxon>
        <taxon>eudicotyledons</taxon>
        <taxon>Gunneridae</taxon>
        <taxon>Pentapetalae</taxon>
        <taxon>asterids</taxon>
        <taxon>lamiids</taxon>
        <taxon>Solanales</taxon>
        <taxon>Solanaceae</taxon>
        <taxon>Solanoideae</taxon>
        <taxon>Solaneae</taxon>
        <taxon>Solanum</taxon>
    </lineage>
</organism>
<dbReference type="Proteomes" id="UP000011115">
    <property type="component" value="Unassembled WGS sequence"/>
</dbReference>
<dbReference type="Gramene" id="PGSC0003DMT400044166">
    <property type="protein sequence ID" value="PGSC0003DMT400044166"/>
    <property type="gene ID" value="PGSC0003DMG400017145"/>
</dbReference>
<dbReference type="ExpressionAtlas" id="M1BFQ0">
    <property type="expression patterns" value="baseline"/>
</dbReference>
<dbReference type="Gene3D" id="3.40.50.150">
    <property type="entry name" value="Vaccinia Virus protein VP39"/>
    <property type="match status" value="1"/>
</dbReference>
<accession>M1BFQ0</accession>
<proteinExistence type="predicted"/>
<sequence>MLKLTKRNLAWQQLRRLSTAIRQTAEDEGDWFYSSEWWGTTSGGGDTVFRSISDKGNGVVSVVAYPSSKPENCYWGKTENWLQKRYEKMYPEHEQEGDFRILGYQWRNLHFNEETRQSTVKIMAAYRDSNPGSIYLMQQAECLAVPYVKSMVSAGLATIASCKFDLESAVCGRKPMKILCIGHGGGSIPLFLASKIQGSN</sequence>
<dbReference type="InterPro" id="IPR029063">
    <property type="entry name" value="SAM-dependent_MTases_sf"/>
</dbReference>
<reference evidence="2" key="1">
    <citation type="journal article" date="2011" name="Nature">
        <title>Genome sequence and analysis of the tuber crop potato.</title>
        <authorList>
            <consortium name="The Potato Genome Sequencing Consortium"/>
        </authorList>
    </citation>
    <scope>NUCLEOTIDE SEQUENCE [LARGE SCALE GENOMIC DNA]</scope>
    <source>
        <strain evidence="2">cv. DM1-3 516 R44</strain>
    </source>
</reference>
<protein>
    <submittedName>
        <fullName evidence="1">Uncharacterized protein</fullName>
    </submittedName>
</protein>
<reference evidence="1" key="2">
    <citation type="submission" date="2015-06" db="UniProtKB">
        <authorList>
            <consortium name="EnsemblPlants"/>
        </authorList>
    </citation>
    <scope>IDENTIFICATION</scope>
    <source>
        <strain evidence="1">DM1-3 516 R44</strain>
    </source>
</reference>
<dbReference type="HOGENOM" id="CLU_1368328_0_0_1"/>
<gene>
    <name evidence="1" type="primary">LOC102598745</name>
</gene>
<name>M1BFQ0_SOLTU</name>